<sequence length="19" mass="2085">MAGGGTLLTVKQLYPRHNE</sequence>
<dbReference type="AlphaFoldDB" id="A0A0E9UPQ7"/>
<organism evidence="1">
    <name type="scientific">Anguilla anguilla</name>
    <name type="common">European freshwater eel</name>
    <name type="synonym">Muraena anguilla</name>
    <dbReference type="NCBI Taxonomy" id="7936"/>
    <lineage>
        <taxon>Eukaryota</taxon>
        <taxon>Metazoa</taxon>
        <taxon>Chordata</taxon>
        <taxon>Craniata</taxon>
        <taxon>Vertebrata</taxon>
        <taxon>Euteleostomi</taxon>
        <taxon>Actinopterygii</taxon>
        <taxon>Neopterygii</taxon>
        <taxon>Teleostei</taxon>
        <taxon>Anguilliformes</taxon>
        <taxon>Anguillidae</taxon>
        <taxon>Anguilla</taxon>
    </lineage>
</organism>
<proteinExistence type="predicted"/>
<dbReference type="EMBL" id="GBXM01040805">
    <property type="protein sequence ID" value="JAH67772.1"/>
    <property type="molecule type" value="Transcribed_RNA"/>
</dbReference>
<name>A0A0E9UPQ7_ANGAN</name>
<protein>
    <submittedName>
        <fullName evidence="1">Uncharacterized protein</fullName>
    </submittedName>
</protein>
<reference evidence="1" key="2">
    <citation type="journal article" date="2015" name="Fish Shellfish Immunol.">
        <title>Early steps in the European eel (Anguilla anguilla)-Vibrio vulnificus interaction in the gills: Role of the RtxA13 toxin.</title>
        <authorList>
            <person name="Callol A."/>
            <person name="Pajuelo D."/>
            <person name="Ebbesson L."/>
            <person name="Teles M."/>
            <person name="MacKenzie S."/>
            <person name="Amaro C."/>
        </authorList>
    </citation>
    <scope>NUCLEOTIDE SEQUENCE</scope>
</reference>
<accession>A0A0E9UPQ7</accession>
<evidence type="ECO:0000313" key="1">
    <source>
        <dbReference type="EMBL" id="JAH67772.1"/>
    </source>
</evidence>
<reference evidence="1" key="1">
    <citation type="submission" date="2014-11" db="EMBL/GenBank/DDBJ databases">
        <authorList>
            <person name="Amaro Gonzalez C."/>
        </authorList>
    </citation>
    <scope>NUCLEOTIDE SEQUENCE</scope>
</reference>